<sequence>MEKERLWRSKIFELGNSFNRLGSTMDLARKHDSTEWLMDKITRALDTQRKLF</sequence>
<keyword evidence="2" id="KW-1185">Reference proteome</keyword>
<evidence type="ECO:0000313" key="1">
    <source>
        <dbReference type="EMBL" id="MCI81306.1"/>
    </source>
</evidence>
<dbReference type="EMBL" id="LXQA011015745">
    <property type="protein sequence ID" value="MCI81306.1"/>
    <property type="molecule type" value="Genomic_DNA"/>
</dbReference>
<dbReference type="AlphaFoldDB" id="A0A392UZ61"/>
<protein>
    <submittedName>
        <fullName evidence="1">Uncharacterized protein</fullName>
    </submittedName>
</protein>
<proteinExistence type="predicted"/>
<name>A0A392UZ61_9FABA</name>
<evidence type="ECO:0000313" key="2">
    <source>
        <dbReference type="Proteomes" id="UP000265520"/>
    </source>
</evidence>
<feature type="non-terminal residue" evidence="1">
    <location>
        <position position="52"/>
    </location>
</feature>
<accession>A0A392UZ61</accession>
<dbReference type="Proteomes" id="UP000265520">
    <property type="component" value="Unassembled WGS sequence"/>
</dbReference>
<reference evidence="1 2" key="1">
    <citation type="journal article" date="2018" name="Front. Plant Sci.">
        <title>Red Clover (Trifolium pratense) and Zigzag Clover (T. medium) - A Picture of Genomic Similarities and Differences.</title>
        <authorList>
            <person name="Dluhosova J."/>
            <person name="Istvanek J."/>
            <person name="Nedelnik J."/>
            <person name="Repkova J."/>
        </authorList>
    </citation>
    <scope>NUCLEOTIDE SEQUENCE [LARGE SCALE GENOMIC DNA]</scope>
    <source>
        <strain evidence="2">cv. 10/8</strain>
        <tissue evidence="1">Leaf</tissue>
    </source>
</reference>
<organism evidence="1 2">
    <name type="scientific">Trifolium medium</name>
    <dbReference type="NCBI Taxonomy" id="97028"/>
    <lineage>
        <taxon>Eukaryota</taxon>
        <taxon>Viridiplantae</taxon>
        <taxon>Streptophyta</taxon>
        <taxon>Embryophyta</taxon>
        <taxon>Tracheophyta</taxon>
        <taxon>Spermatophyta</taxon>
        <taxon>Magnoliopsida</taxon>
        <taxon>eudicotyledons</taxon>
        <taxon>Gunneridae</taxon>
        <taxon>Pentapetalae</taxon>
        <taxon>rosids</taxon>
        <taxon>fabids</taxon>
        <taxon>Fabales</taxon>
        <taxon>Fabaceae</taxon>
        <taxon>Papilionoideae</taxon>
        <taxon>50 kb inversion clade</taxon>
        <taxon>NPAAA clade</taxon>
        <taxon>Hologalegina</taxon>
        <taxon>IRL clade</taxon>
        <taxon>Trifolieae</taxon>
        <taxon>Trifolium</taxon>
    </lineage>
</organism>
<comment type="caution">
    <text evidence="1">The sequence shown here is derived from an EMBL/GenBank/DDBJ whole genome shotgun (WGS) entry which is preliminary data.</text>
</comment>